<feature type="non-terminal residue" evidence="1">
    <location>
        <position position="1"/>
    </location>
</feature>
<proteinExistence type="predicted"/>
<reference evidence="1" key="1">
    <citation type="submission" date="2018-05" db="EMBL/GenBank/DDBJ databases">
        <authorList>
            <person name="Lanie J.A."/>
            <person name="Ng W.-L."/>
            <person name="Kazmierczak K.M."/>
            <person name="Andrzejewski T.M."/>
            <person name="Davidsen T.M."/>
            <person name="Wayne K.J."/>
            <person name="Tettelin H."/>
            <person name="Glass J.I."/>
            <person name="Rusch D."/>
            <person name="Podicherti R."/>
            <person name="Tsui H.-C.T."/>
            <person name="Winkler M.E."/>
        </authorList>
    </citation>
    <scope>NUCLEOTIDE SEQUENCE</scope>
</reference>
<organism evidence="1">
    <name type="scientific">marine metagenome</name>
    <dbReference type="NCBI Taxonomy" id="408172"/>
    <lineage>
        <taxon>unclassified sequences</taxon>
        <taxon>metagenomes</taxon>
        <taxon>ecological metagenomes</taxon>
    </lineage>
</organism>
<name>A0A382NRB8_9ZZZZ</name>
<dbReference type="EMBL" id="UINC01102252">
    <property type="protein sequence ID" value="SVC63724.1"/>
    <property type="molecule type" value="Genomic_DNA"/>
</dbReference>
<evidence type="ECO:0000313" key="1">
    <source>
        <dbReference type="EMBL" id="SVC63724.1"/>
    </source>
</evidence>
<sequence length="32" mass="3577">VTTRINIDILKLNQIFTALGYGMSSVDVFFLS</sequence>
<dbReference type="AlphaFoldDB" id="A0A382NRB8"/>
<accession>A0A382NRB8</accession>
<protein>
    <submittedName>
        <fullName evidence="1">Uncharacterized protein</fullName>
    </submittedName>
</protein>
<gene>
    <name evidence="1" type="ORF">METZ01_LOCUS316578</name>
</gene>